<dbReference type="InterPro" id="IPR020816">
    <property type="entry name" value="Histone-like_DNA-bd_CS"/>
</dbReference>
<dbReference type="EMBL" id="BAAAVI010000017">
    <property type="protein sequence ID" value="GAA2868933.1"/>
    <property type="molecule type" value="Genomic_DNA"/>
</dbReference>
<reference evidence="5" key="1">
    <citation type="journal article" date="2019" name="Int. J. Syst. Evol. Microbiol.">
        <title>The Global Catalogue of Microorganisms (GCM) 10K type strain sequencing project: providing services to taxonomists for standard genome sequencing and annotation.</title>
        <authorList>
            <consortium name="The Broad Institute Genomics Platform"/>
            <consortium name="The Broad Institute Genome Sequencing Center for Infectious Disease"/>
            <person name="Wu L."/>
            <person name="Ma J."/>
        </authorList>
    </citation>
    <scope>NUCLEOTIDE SEQUENCE [LARGE SCALE GENOMIC DNA]</scope>
    <source>
        <strain evidence="5">JCM 6242</strain>
    </source>
</reference>
<proteinExistence type="inferred from homology"/>
<evidence type="ECO:0000313" key="4">
    <source>
        <dbReference type="EMBL" id="GAA2868933.1"/>
    </source>
</evidence>
<dbReference type="CDD" id="cd13831">
    <property type="entry name" value="HU"/>
    <property type="match status" value="1"/>
</dbReference>
<evidence type="ECO:0000256" key="3">
    <source>
        <dbReference type="RuleBase" id="RU003939"/>
    </source>
</evidence>
<accession>A0ABP6IEV8</accession>
<dbReference type="PRINTS" id="PR01727">
    <property type="entry name" value="DNABINDINGHU"/>
</dbReference>
<dbReference type="PANTHER" id="PTHR33175">
    <property type="entry name" value="DNA-BINDING PROTEIN HU"/>
    <property type="match status" value="1"/>
</dbReference>
<gene>
    <name evidence="4" type="ORF">GCM10010517_28840</name>
</gene>
<evidence type="ECO:0000256" key="1">
    <source>
        <dbReference type="ARBA" id="ARBA00023067"/>
    </source>
</evidence>
<keyword evidence="2" id="KW-0238">DNA-binding</keyword>
<dbReference type="Gene3D" id="4.10.520.10">
    <property type="entry name" value="IHF-like DNA-binding proteins"/>
    <property type="match status" value="1"/>
</dbReference>
<dbReference type="Pfam" id="PF00216">
    <property type="entry name" value="Bac_DNA_binding"/>
    <property type="match status" value="1"/>
</dbReference>
<dbReference type="SMART" id="SM00411">
    <property type="entry name" value="BHL"/>
    <property type="match status" value="1"/>
</dbReference>
<dbReference type="InterPro" id="IPR010992">
    <property type="entry name" value="IHF-like_DNA-bd_dom_sf"/>
</dbReference>
<name>A0ABP6IEV8_9ACTN</name>
<dbReference type="SUPFAM" id="SSF47729">
    <property type="entry name" value="IHF-like DNA-binding proteins"/>
    <property type="match status" value="1"/>
</dbReference>
<protein>
    <recommendedName>
        <fullName evidence="6">DNA-binding protein HU-beta</fullName>
    </recommendedName>
</protein>
<evidence type="ECO:0000256" key="2">
    <source>
        <dbReference type="ARBA" id="ARBA00023125"/>
    </source>
</evidence>
<evidence type="ECO:0000313" key="5">
    <source>
        <dbReference type="Proteomes" id="UP001500831"/>
    </source>
</evidence>
<keyword evidence="5" id="KW-1185">Reference proteome</keyword>
<keyword evidence="1" id="KW-0226">DNA condensation</keyword>
<comment type="caution">
    <text evidence="4">The sequence shown here is derived from an EMBL/GenBank/DDBJ whole genome shotgun (WGS) entry which is preliminary data.</text>
</comment>
<sequence length="120" mass="12995">MEPPEPQRKAGRGSFTHTVMALTIPMNKRELIDKAAAEAGLTRRQTAAALDAILGTIQTAVAAEEKVAIPGFGSFEIVHKAARTGRNPQTGEPLEIAETWTAKFKPSPGFMGLIRQRKKD</sequence>
<dbReference type="InterPro" id="IPR000119">
    <property type="entry name" value="Hist_DNA-bd"/>
</dbReference>
<comment type="similarity">
    <text evidence="3">Belongs to the bacterial histone-like protein family.</text>
</comment>
<organism evidence="4 5">
    <name type="scientific">Streptosporangium fragile</name>
    <dbReference type="NCBI Taxonomy" id="46186"/>
    <lineage>
        <taxon>Bacteria</taxon>
        <taxon>Bacillati</taxon>
        <taxon>Actinomycetota</taxon>
        <taxon>Actinomycetes</taxon>
        <taxon>Streptosporangiales</taxon>
        <taxon>Streptosporangiaceae</taxon>
        <taxon>Streptosporangium</taxon>
    </lineage>
</organism>
<evidence type="ECO:0008006" key="6">
    <source>
        <dbReference type="Google" id="ProtNLM"/>
    </source>
</evidence>
<dbReference type="PANTHER" id="PTHR33175:SF3">
    <property type="entry name" value="DNA-BINDING PROTEIN HU-BETA"/>
    <property type="match status" value="1"/>
</dbReference>
<dbReference type="PROSITE" id="PS00045">
    <property type="entry name" value="HISTONE_LIKE"/>
    <property type="match status" value="1"/>
</dbReference>
<dbReference type="Proteomes" id="UP001500831">
    <property type="component" value="Unassembled WGS sequence"/>
</dbReference>